<protein>
    <submittedName>
        <fullName evidence="1">Uncharacterized protein</fullName>
    </submittedName>
</protein>
<comment type="caution">
    <text evidence="1">The sequence shown here is derived from an EMBL/GenBank/DDBJ whole genome shotgun (WGS) entry which is preliminary data.</text>
</comment>
<organism evidence="1 2">
    <name type="scientific">Rhizobium calliandrae</name>
    <dbReference type="NCBI Taxonomy" id="1312182"/>
    <lineage>
        <taxon>Bacteria</taxon>
        <taxon>Pseudomonadati</taxon>
        <taxon>Pseudomonadota</taxon>
        <taxon>Alphaproteobacteria</taxon>
        <taxon>Hyphomicrobiales</taxon>
        <taxon>Rhizobiaceae</taxon>
        <taxon>Rhizobium/Agrobacterium group</taxon>
        <taxon>Rhizobium</taxon>
    </lineage>
</organism>
<name>A0ABT7KB26_9HYPH</name>
<reference evidence="1" key="1">
    <citation type="submission" date="2023-06" db="EMBL/GenBank/DDBJ databases">
        <title>Phylogenetic Diversity of Rhizobium strains.</title>
        <authorList>
            <person name="Moura F.T."/>
            <person name="Helene L.C.F."/>
            <person name="Hungria M."/>
        </authorList>
    </citation>
    <scope>NUCLEOTIDE SEQUENCE</scope>
    <source>
        <strain evidence="1">CCGE524</strain>
    </source>
</reference>
<proteinExistence type="predicted"/>
<gene>
    <name evidence="1" type="ORF">PY650_09120</name>
</gene>
<sequence length="84" mass="8979">MTLDPQAPIEGNRTAGPHIEGQLLIWISQGDMGTPRSGYSSAELNARNREAVGSIYPILASNIFKPIGVILTSIIVMSNKATPM</sequence>
<dbReference type="RefSeq" id="WP_285878826.1">
    <property type="nucleotide sequence ID" value="NZ_JARFYN010000009.1"/>
</dbReference>
<evidence type="ECO:0000313" key="1">
    <source>
        <dbReference type="EMBL" id="MDL2405824.1"/>
    </source>
</evidence>
<accession>A0ABT7KB26</accession>
<evidence type="ECO:0000313" key="2">
    <source>
        <dbReference type="Proteomes" id="UP001172630"/>
    </source>
</evidence>
<dbReference type="EMBL" id="JARFYN010000009">
    <property type="protein sequence ID" value="MDL2405824.1"/>
    <property type="molecule type" value="Genomic_DNA"/>
</dbReference>
<keyword evidence="2" id="KW-1185">Reference proteome</keyword>
<dbReference type="Proteomes" id="UP001172630">
    <property type="component" value="Unassembled WGS sequence"/>
</dbReference>